<feature type="region of interest" description="Disordered" evidence="1">
    <location>
        <begin position="29"/>
        <end position="51"/>
    </location>
</feature>
<dbReference type="Proteomes" id="UP001140949">
    <property type="component" value="Unassembled WGS sequence"/>
</dbReference>
<reference evidence="2" key="1">
    <citation type="journal article" date="2023" name="GigaByte">
        <title>Genome assembly of the bearded iris, Iris pallida Lam.</title>
        <authorList>
            <person name="Bruccoleri R.E."/>
            <person name="Oakeley E.J."/>
            <person name="Faust A.M.E."/>
            <person name="Altorfer M."/>
            <person name="Dessus-Babus S."/>
            <person name="Burckhardt D."/>
            <person name="Oertli M."/>
            <person name="Naumann U."/>
            <person name="Petersen F."/>
            <person name="Wong J."/>
        </authorList>
    </citation>
    <scope>NUCLEOTIDE SEQUENCE</scope>
    <source>
        <strain evidence="2">GSM-AAB239-AS_SAM_17_03QT</strain>
    </source>
</reference>
<evidence type="ECO:0000313" key="2">
    <source>
        <dbReference type="EMBL" id="KAJ6848097.1"/>
    </source>
</evidence>
<reference evidence="2" key="2">
    <citation type="submission" date="2023-04" db="EMBL/GenBank/DDBJ databases">
        <authorList>
            <person name="Bruccoleri R.E."/>
            <person name="Oakeley E.J."/>
            <person name="Faust A.-M."/>
            <person name="Dessus-Babus S."/>
            <person name="Altorfer M."/>
            <person name="Burckhardt D."/>
            <person name="Oertli M."/>
            <person name="Naumann U."/>
            <person name="Petersen F."/>
            <person name="Wong J."/>
        </authorList>
    </citation>
    <scope>NUCLEOTIDE SEQUENCE</scope>
    <source>
        <strain evidence="2">GSM-AAB239-AS_SAM_17_03QT</strain>
        <tissue evidence="2">Leaf</tissue>
    </source>
</reference>
<protein>
    <submittedName>
        <fullName evidence="2">Uncharacterized protein</fullName>
    </submittedName>
</protein>
<evidence type="ECO:0000256" key="1">
    <source>
        <dbReference type="SAM" id="MobiDB-lite"/>
    </source>
</evidence>
<organism evidence="2 3">
    <name type="scientific">Iris pallida</name>
    <name type="common">Sweet iris</name>
    <dbReference type="NCBI Taxonomy" id="29817"/>
    <lineage>
        <taxon>Eukaryota</taxon>
        <taxon>Viridiplantae</taxon>
        <taxon>Streptophyta</taxon>
        <taxon>Embryophyta</taxon>
        <taxon>Tracheophyta</taxon>
        <taxon>Spermatophyta</taxon>
        <taxon>Magnoliopsida</taxon>
        <taxon>Liliopsida</taxon>
        <taxon>Asparagales</taxon>
        <taxon>Iridaceae</taxon>
        <taxon>Iridoideae</taxon>
        <taxon>Irideae</taxon>
        <taxon>Iris</taxon>
    </lineage>
</organism>
<comment type="caution">
    <text evidence="2">The sequence shown here is derived from an EMBL/GenBank/DDBJ whole genome shotgun (WGS) entry which is preliminary data.</text>
</comment>
<keyword evidence="3" id="KW-1185">Reference proteome</keyword>
<gene>
    <name evidence="2" type="ORF">M6B38_116365</name>
</gene>
<proteinExistence type="predicted"/>
<name>A0AAX6I5G9_IRIPA</name>
<dbReference type="EMBL" id="JANAVB010004796">
    <property type="protein sequence ID" value="KAJ6848097.1"/>
    <property type="molecule type" value="Genomic_DNA"/>
</dbReference>
<sequence length="51" mass="5834">MWQLLKAMKRQLVSVAARRARGWQTRARWGPCRRSTRPTSTGASAACPSFW</sequence>
<accession>A0AAX6I5G9</accession>
<dbReference type="AlphaFoldDB" id="A0AAX6I5G9"/>
<evidence type="ECO:0000313" key="3">
    <source>
        <dbReference type="Proteomes" id="UP001140949"/>
    </source>
</evidence>